<evidence type="ECO:0000313" key="3">
    <source>
        <dbReference type="Proteomes" id="UP000008672"/>
    </source>
</evidence>
<reference evidence="2" key="3">
    <citation type="submission" date="2025-09" db="UniProtKB">
        <authorList>
            <consortium name="Ensembl"/>
        </authorList>
    </citation>
    <scope>IDENTIFICATION</scope>
</reference>
<evidence type="ECO:0000256" key="1">
    <source>
        <dbReference type="SAM" id="Phobius"/>
    </source>
</evidence>
<keyword evidence="1" id="KW-1133">Transmembrane helix</keyword>
<feature type="transmembrane region" description="Helical" evidence="1">
    <location>
        <begin position="72"/>
        <end position="93"/>
    </location>
</feature>
<feature type="transmembrane region" description="Helical" evidence="1">
    <location>
        <begin position="100"/>
        <end position="116"/>
    </location>
</feature>
<keyword evidence="1" id="KW-0472">Membrane</keyword>
<keyword evidence="3" id="KW-1185">Reference proteome</keyword>
<dbReference type="Ensembl" id="ENSLACT00000021852.1">
    <property type="protein sequence ID" value="ENSLACP00000021711.1"/>
    <property type="gene ID" value="ENSLACG00000019077.1"/>
</dbReference>
<accession>H3BIJ0</accession>
<reference evidence="2" key="2">
    <citation type="submission" date="2025-08" db="UniProtKB">
        <authorList>
            <consortium name="Ensembl"/>
        </authorList>
    </citation>
    <scope>IDENTIFICATION</scope>
</reference>
<name>H3BIJ0_LATCH</name>
<sequence length="117" mass="13484">QQVCCILNEQQQQSWVGIILFIYFLKIIYLFIFTLVSLNKHSQCCKIQTHPVSIQSFCTYSILHSVHFPLSMFINISFPAASFCVPLVAMVTFMKSSSRACPFYWGVCVLFCFVLFC</sequence>
<reference evidence="3" key="1">
    <citation type="submission" date="2011-08" db="EMBL/GenBank/DDBJ databases">
        <title>The draft genome of Latimeria chalumnae.</title>
        <authorList>
            <person name="Di Palma F."/>
            <person name="Alfoldi J."/>
            <person name="Johnson J."/>
            <person name="Berlin A."/>
            <person name="Gnerre S."/>
            <person name="Jaffe D."/>
            <person name="MacCallum I."/>
            <person name="Young S."/>
            <person name="Walker B.J."/>
            <person name="Lander E."/>
            <person name="Lindblad-Toh K."/>
        </authorList>
    </citation>
    <scope>NUCLEOTIDE SEQUENCE [LARGE SCALE GENOMIC DNA]</scope>
    <source>
        <strain evidence="3">Wild caught</strain>
    </source>
</reference>
<evidence type="ECO:0000313" key="2">
    <source>
        <dbReference type="Ensembl" id="ENSLACP00000021711.1"/>
    </source>
</evidence>
<organism evidence="2 3">
    <name type="scientific">Latimeria chalumnae</name>
    <name type="common">Coelacanth</name>
    <dbReference type="NCBI Taxonomy" id="7897"/>
    <lineage>
        <taxon>Eukaryota</taxon>
        <taxon>Metazoa</taxon>
        <taxon>Chordata</taxon>
        <taxon>Craniata</taxon>
        <taxon>Vertebrata</taxon>
        <taxon>Euteleostomi</taxon>
        <taxon>Coelacanthiformes</taxon>
        <taxon>Coelacanthidae</taxon>
        <taxon>Latimeria</taxon>
    </lineage>
</organism>
<dbReference type="InParanoid" id="H3BIJ0"/>
<keyword evidence="1" id="KW-0812">Transmembrane</keyword>
<dbReference type="EMBL" id="AFYH01003563">
    <property type="status" value="NOT_ANNOTATED_CDS"/>
    <property type="molecule type" value="Genomic_DNA"/>
</dbReference>
<feature type="transmembrane region" description="Helical" evidence="1">
    <location>
        <begin position="15"/>
        <end position="38"/>
    </location>
</feature>
<proteinExistence type="predicted"/>
<dbReference type="HOGENOM" id="CLU_2090276_0_0_1"/>
<dbReference type="Proteomes" id="UP000008672">
    <property type="component" value="Unassembled WGS sequence"/>
</dbReference>
<protein>
    <submittedName>
        <fullName evidence="2">Uncharacterized protein</fullName>
    </submittedName>
</protein>
<dbReference type="AlphaFoldDB" id="H3BIJ0"/>
<dbReference type="Bgee" id="ENSLACG00000019077">
    <property type="expression patterns" value="Expressed in post-anal tail muscle and 1 other cell type or tissue"/>
</dbReference>